<gene>
    <name evidence="2" type="ORF">GCM10017771_08090</name>
</gene>
<dbReference type="EMBL" id="BNAT01000002">
    <property type="protein sequence ID" value="GHH82825.1"/>
    <property type="molecule type" value="Genomic_DNA"/>
</dbReference>
<evidence type="ECO:0000313" key="2">
    <source>
        <dbReference type="EMBL" id="GHH82825.1"/>
    </source>
</evidence>
<dbReference type="CDD" id="cd04859">
    <property type="entry name" value="Prim_Pol"/>
    <property type="match status" value="1"/>
</dbReference>
<dbReference type="Pfam" id="PF09250">
    <property type="entry name" value="Prim-Pol"/>
    <property type="match status" value="1"/>
</dbReference>
<reference evidence="2" key="2">
    <citation type="submission" date="2020-09" db="EMBL/GenBank/DDBJ databases">
        <authorList>
            <person name="Sun Q."/>
            <person name="Zhou Y."/>
        </authorList>
    </citation>
    <scope>NUCLEOTIDE SEQUENCE</scope>
    <source>
        <strain evidence="2">CGMCC 4.7403</strain>
    </source>
</reference>
<feature type="domain" description="DNA primase/polymerase bifunctional N-terminal" evidence="1">
    <location>
        <begin position="13"/>
        <end position="191"/>
    </location>
</feature>
<dbReference type="SMART" id="SM00943">
    <property type="entry name" value="Prim-Pol"/>
    <property type="match status" value="1"/>
</dbReference>
<dbReference type="Proteomes" id="UP000603227">
    <property type="component" value="Unassembled WGS sequence"/>
</dbReference>
<dbReference type="InterPro" id="IPR015330">
    <property type="entry name" value="DNA_primase/pol_bifunc_N"/>
</dbReference>
<name>A0A919L2T9_9ACTN</name>
<sequence>MTHDARPALLSAALDAAARGWPVIPLRPGGKRPALHGESSCTGRGECAAGHRKWEQRATTDPDRIRTAWAAGPFNVGIATGPAGLLVVDLDVPKGKGSSDAPCGATTFKALCERAGHAVPATYRVRTASGGAHLYFTAPDGVRLTNTQDLLGPHIDTRAGGGYVVAPGSTTNAGAYAVTDPAPVAPLPGWLLTLLRPAPGPARPLTLAVPRNASRCATVALERERARIEQAPEGMRERTLFEAARALGRFVAWGDIPRHMVEEAFQGAGESAGLKPYECRSTLRSALNWSIRTAQPRETA</sequence>
<evidence type="ECO:0000313" key="3">
    <source>
        <dbReference type="Proteomes" id="UP000603227"/>
    </source>
</evidence>
<dbReference type="SUPFAM" id="SSF56747">
    <property type="entry name" value="Prim-pol domain"/>
    <property type="match status" value="1"/>
</dbReference>
<dbReference type="RefSeq" id="WP_189780958.1">
    <property type="nucleotide sequence ID" value="NZ_BNAT01000002.1"/>
</dbReference>
<keyword evidence="3" id="KW-1185">Reference proteome</keyword>
<protein>
    <submittedName>
        <fullName evidence="2">DNA primase</fullName>
    </submittedName>
</protein>
<organism evidence="2 3">
    <name type="scientific">Streptomyces capitiformicae</name>
    <dbReference type="NCBI Taxonomy" id="2014920"/>
    <lineage>
        <taxon>Bacteria</taxon>
        <taxon>Bacillati</taxon>
        <taxon>Actinomycetota</taxon>
        <taxon>Actinomycetes</taxon>
        <taxon>Kitasatosporales</taxon>
        <taxon>Streptomycetaceae</taxon>
        <taxon>Streptomyces</taxon>
    </lineage>
</organism>
<dbReference type="AlphaFoldDB" id="A0A919L2T9"/>
<proteinExistence type="predicted"/>
<evidence type="ECO:0000259" key="1">
    <source>
        <dbReference type="SMART" id="SM00943"/>
    </source>
</evidence>
<reference evidence="2" key="1">
    <citation type="journal article" date="2014" name="Int. J. Syst. Evol. Microbiol.">
        <title>Complete genome sequence of Corynebacterium casei LMG S-19264T (=DSM 44701T), isolated from a smear-ripened cheese.</title>
        <authorList>
            <consortium name="US DOE Joint Genome Institute (JGI-PGF)"/>
            <person name="Walter F."/>
            <person name="Albersmeier A."/>
            <person name="Kalinowski J."/>
            <person name="Ruckert C."/>
        </authorList>
    </citation>
    <scope>NUCLEOTIDE SEQUENCE</scope>
    <source>
        <strain evidence="2">CGMCC 4.7403</strain>
    </source>
</reference>
<accession>A0A919L2T9</accession>
<comment type="caution">
    <text evidence="2">The sequence shown here is derived from an EMBL/GenBank/DDBJ whole genome shotgun (WGS) entry which is preliminary data.</text>
</comment>